<dbReference type="RefSeq" id="WP_090597959.1">
    <property type="nucleotide sequence ID" value="NZ_FNCS01000014.1"/>
</dbReference>
<sequence>MTRFTWAMSTYLASVAIGVTALLDPPQALIWNASPSVPIGLFTVHPASALEVADLVAVMPPDALAALLAERGYLPRGVPMLKRVLGLAGQEVCRIDRTITVDGITMGAVLDRDSQGRDLPAWHGCRVIAPGEIFLMNWQSADSFDGRYFGPLPVTAIIGQALPFWTDEEGDGRYQWRAPTR</sequence>
<gene>
    <name evidence="2" type="ORF">SAMN04487974_11443</name>
</gene>
<organism evidence="2 3">
    <name type="scientific">Pelagibacterium luteolum</name>
    <dbReference type="NCBI Taxonomy" id="440168"/>
    <lineage>
        <taxon>Bacteria</taxon>
        <taxon>Pseudomonadati</taxon>
        <taxon>Pseudomonadota</taxon>
        <taxon>Alphaproteobacteria</taxon>
        <taxon>Hyphomicrobiales</taxon>
        <taxon>Devosiaceae</taxon>
        <taxon>Pelagibacterium</taxon>
    </lineage>
</organism>
<evidence type="ECO:0000313" key="3">
    <source>
        <dbReference type="Proteomes" id="UP000199495"/>
    </source>
</evidence>
<dbReference type="AlphaFoldDB" id="A0A1G7YIX7"/>
<dbReference type="InterPro" id="IPR036286">
    <property type="entry name" value="LexA/Signal_pep-like_sf"/>
</dbReference>
<reference evidence="2 3" key="1">
    <citation type="submission" date="2016-10" db="EMBL/GenBank/DDBJ databases">
        <authorList>
            <person name="de Groot N.N."/>
        </authorList>
    </citation>
    <scope>NUCLEOTIDE SEQUENCE [LARGE SCALE GENOMIC DNA]</scope>
    <source>
        <strain evidence="2 3">CGMCC 1.10267</strain>
    </source>
</reference>
<dbReference type="EMBL" id="FNCS01000014">
    <property type="protein sequence ID" value="SDG96528.1"/>
    <property type="molecule type" value="Genomic_DNA"/>
</dbReference>
<evidence type="ECO:0000313" key="2">
    <source>
        <dbReference type="EMBL" id="SDG96528.1"/>
    </source>
</evidence>
<dbReference type="InterPro" id="IPR019533">
    <property type="entry name" value="Peptidase_S26"/>
</dbReference>
<keyword evidence="3" id="KW-1185">Reference proteome</keyword>
<dbReference type="Proteomes" id="UP000199495">
    <property type="component" value="Unassembled WGS sequence"/>
</dbReference>
<dbReference type="GO" id="GO:0006465">
    <property type="term" value="P:signal peptide processing"/>
    <property type="evidence" value="ECO:0007669"/>
    <property type="project" value="InterPro"/>
</dbReference>
<protein>
    <submittedName>
        <fullName evidence="2">Conjugative transfer signal peptidase TraF</fullName>
    </submittedName>
</protein>
<proteinExistence type="predicted"/>
<dbReference type="Pfam" id="PF10502">
    <property type="entry name" value="Peptidase_S26"/>
    <property type="match status" value="1"/>
</dbReference>
<evidence type="ECO:0000259" key="1">
    <source>
        <dbReference type="Pfam" id="PF10502"/>
    </source>
</evidence>
<dbReference type="SUPFAM" id="SSF51306">
    <property type="entry name" value="LexA/Signal peptidase"/>
    <property type="match status" value="1"/>
</dbReference>
<dbReference type="Gene3D" id="2.10.109.10">
    <property type="entry name" value="Umud Fragment, subunit A"/>
    <property type="match status" value="1"/>
</dbReference>
<dbReference type="GO" id="GO:0004252">
    <property type="term" value="F:serine-type endopeptidase activity"/>
    <property type="evidence" value="ECO:0007669"/>
    <property type="project" value="InterPro"/>
</dbReference>
<accession>A0A1G7YIX7</accession>
<feature type="domain" description="Peptidase S26" evidence="1">
    <location>
        <begin position="3"/>
        <end position="165"/>
    </location>
</feature>
<dbReference type="STRING" id="440168.SAMN04487974_11443"/>
<name>A0A1G7YIX7_9HYPH</name>
<dbReference type="OrthoDB" id="5360818at2"/>